<keyword evidence="8 14" id="KW-0798">TonB box</keyword>
<evidence type="ECO:0000256" key="1">
    <source>
        <dbReference type="ARBA" id="ARBA00004571"/>
    </source>
</evidence>
<evidence type="ECO:0000256" key="4">
    <source>
        <dbReference type="ARBA" id="ARBA00022448"/>
    </source>
</evidence>
<dbReference type="CDD" id="cd01347">
    <property type="entry name" value="ligand_gated_channel"/>
    <property type="match status" value="1"/>
</dbReference>
<dbReference type="NCBIfam" id="TIGR01785">
    <property type="entry name" value="TonB-hemin"/>
    <property type="match status" value="1"/>
</dbReference>
<evidence type="ECO:0000256" key="12">
    <source>
        <dbReference type="PROSITE-ProRule" id="PRU01360"/>
    </source>
</evidence>
<dbReference type="GO" id="GO:0015344">
    <property type="term" value="F:siderophore uptake transmembrane transporter activity"/>
    <property type="evidence" value="ECO:0007669"/>
    <property type="project" value="TreeGrafter"/>
</dbReference>
<evidence type="ECO:0000256" key="9">
    <source>
        <dbReference type="ARBA" id="ARBA00023136"/>
    </source>
</evidence>
<dbReference type="Gene3D" id="2.170.130.10">
    <property type="entry name" value="TonB-dependent receptor, plug domain"/>
    <property type="match status" value="1"/>
</dbReference>
<dbReference type="EMBL" id="NNRM01000047">
    <property type="protein sequence ID" value="OYR21505.1"/>
    <property type="molecule type" value="Genomic_DNA"/>
</dbReference>
<comment type="subcellular location">
    <subcellularLocation>
        <location evidence="1 12">Cell outer membrane</location>
        <topology evidence="1 12">Multi-pass membrane protein</topology>
    </subcellularLocation>
</comment>
<keyword evidence="20" id="KW-1185">Reference proteome</keyword>
<dbReference type="PANTHER" id="PTHR30069:SF29">
    <property type="entry name" value="HEMOGLOBIN AND HEMOGLOBIN-HAPTOGLOBIN-BINDING PROTEIN 1-RELATED"/>
    <property type="match status" value="1"/>
</dbReference>
<comment type="caution">
    <text evidence="19">The sequence shown here is derived from an EMBL/GenBank/DDBJ whole genome shotgun (WGS) entry which is preliminary data.</text>
</comment>
<evidence type="ECO:0000256" key="8">
    <source>
        <dbReference type="ARBA" id="ARBA00023077"/>
    </source>
</evidence>
<dbReference type="InterPro" id="IPR039426">
    <property type="entry name" value="TonB-dep_rcpt-like"/>
</dbReference>
<dbReference type="InterPro" id="IPR000531">
    <property type="entry name" value="Beta-barrel_TonB"/>
</dbReference>
<proteinExistence type="inferred from homology"/>
<evidence type="ECO:0000256" key="10">
    <source>
        <dbReference type="ARBA" id="ARBA00023170"/>
    </source>
</evidence>
<keyword evidence="10 19" id="KW-0675">Receptor</keyword>
<evidence type="ECO:0000256" key="6">
    <source>
        <dbReference type="ARBA" id="ARBA00022692"/>
    </source>
</evidence>
<keyword evidence="6 12" id="KW-0812">Transmembrane</keyword>
<feature type="short sequence motif" description="TonB C-terminal box" evidence="13">
    <location>
        <begin position="717"/>
        <end position="734"/>
    </location>
</feature>
<feature type="signal peptide" evidence="16">
    <location>
        <begin position="1"/>
        <end position="39"/>
    </location>
</feature>
<keyword evidence="9 12" id="KW-0472">Membrane</keyword>
<accession>A0A256G329</accession>
<dbReference type="InterPro" id="IPR010949">
    <property type="entry name" value="TonB_Hb/transfer/lactofer_rcpt"/>
</dbReference>
<dbReference type="Proteomes" id="UP000216188">
    <property type="component" value="Unassembled WGS sequence"/>
</dbReference>
<name>A0A256G329_9HYPH</name>
<dbReference type="NCBIfam" id="TIGR01786">
    <property type="entry name" value="TonB-hemlactrns"/>
    <property type="match status" value="1"/>
</dbReference>
<dbReference type="GO" id="GO:0015232">
    <property type="term" value="F:heme transmembrane transporter activity"/>
    <property type="evidence" value="ECO:0007669"/>
    <property type="project" value="InterPro"/>
</dbReference>
<dbReference type="AlphaFoldDB" id="A0A256G329"/>
<keyword evidence="4 12" id="KW-0813">Transport</keyword>
<keyword evidence="11 12" id="KW-0998">Cell outer membrane</keyword>
<keyword evidence="7 16" id="KW-0732">Signal</keyword>
<evidence type="ECO:0000256" key="16">
    <source>
        <dbReference type="SAM" id="SignalP"/>
    </source>
</evidence>
<evidence type="ECO:0000313" key="19">
    <source>
        <dbReference type="EMBL" id="OYR21505.1"/>
    </source>
</evidence>
<dbReference type="PROSITE" id="PS52016">
    <property type="entry name" value="TONB_DEPENDENT_REC_3"/>
    <property type="match status" value="1"/>
</dbReference>
<dbReference type="SUPFAM" id="SSF56935">
    <property type="entry name" value="Porins"/>
    <property type="match status" value="1"/>
</dbReference>
<evidence type="ECO:0000313" key="20">
    <source>
        <dbReference type="Proteomes" id="UP000216188"/>
    </source>
</evidence>
<evidence type="ECO:0000256" key="2">
    <source>
        <dbReference type="ARBA" id="ARBA00009810"/>
    </source>
</evidence>
<evidence type="ECO:0000256" key="11">
    <source>
        <dbReference type="ARBA" id="ARBA00023237"/>
    </source>
</evidence>
<feature type="region of interest" description="Disordered" evidence="15">
    <location>
        <begin position="285"/>
        <end position="310"/>
    </location>
</feature>
<gene>
    <name evidence="19" type="ORF">CEV34_4880</name>
</gene>
<evidence type="ECO:0000259" key="18">
    <source>
        <dbReference type="Pfam" id="PF07715"/>
    </source>
</evidence>
<evidence type="ECO:0000259" key="17">
    <source>
        <dbReference type="Pfam" id="PF00593"/>
    </source>
</evidence>
<evidence type="ECO:0000256" key="5">
    <source>
        <dbReference type="ARBA" id="ARBA00022452"/>
    </source>
</evidence>
<sequence length="734" mass="79851">MASGETKAMRAKNGEQTRSFLASTGLAVVILAMTSNAYAQEQAAATDNNGVELKPIVIKNTRGTKGSVSDTPLANVTTADEIRKKDIDSVRDLSNTLEPGLAVSATTGSVNIRGLQDDRVLTTIDGIPIPYLDAAIRTDVSGGSSDAYDISALSTFDVLYGADASRLGSGAMGGAIALRTLEPEDLLAPGKAFGGIAKLTYDGSDRSFIGSGAVAQKIQNTSVLFQGSYKRGHEIRGTGDVGGYGAARTEADPKDYDRSNLMFKLRQELEGGHTIGITAERNRYDSDTNLNSDAGTTYNNRDYNQNRKNDRDRVSLDYRYEGQGDGLVNNAWATVYWQKMTRSYGTDTIRKGALAGPFSRHYKLEDERYGASGYTNLGFDTGILNHSLTVGGDFSIGKSTQSFTGDDACIRGVQSPTCAFLHINQADTPDVDNYRFGLFAEDRIEIGDTPFAITPGMRFDWFKYEPDSISGYANNSDSRISPKIRFSWQATPALELFAQVSTTYKAPEIDQLYVTYLSAGYGTIGNPDLNPEKGYGIDVGANFGDQNSGGKITAFVNRYSDFIDTVTTRTTEFPMGLTEYRNLDKARIAGIEVKAHHNFVNGFNVHGTLAYAKAMNLDDNIPLASSQPFKGVFGVGYNAESWGLDTSVVAAAYVNQTISTQTGTQTRRLPGYGLVNLTGWWEPKQLNGTRLQAGVYNIFDKTYYNAMNVNSLANVTERYSEAGRYFKLSLTQKF</sequence>
<dbReference type="Pfam" id="PF00593">
    <property type="entry name" value="TonB_dep_Rec_b-barrel"/>
    <property type="match status" value="1"/>
</dbReference>
<feature type="chain" id="PRO_5013033402" description="Heme transporter BhuA" evidence="16">
    <location>
        <begin position="40"/>
        <end position="734"/>
    </location>
</feature>
<dbReference type="InterPro" id="IPR010917">
    <property type="entry name" value="TonB_rcpt_CS"/>
</dbReference>
<dbReference type="InterPro" id="IPR037066">
    <property type="entry name" value="Plug_dom_sf"/>
</dbReference>
<evidence type="ECO:0000256" key="3">
    <source>
        <dbReference type="ARBA" id="ARBA00021261"/>
    </source>
</evidence>
<dbReference type="GO" id="GO:0009279">
    <property type="term" value="C:cell outer membrane"/>
    <property type="evidence" value="ECO:0007669"/>
    <property type="project" value="UniProtKB-SubCell"/>
</dbReference>
<reference evidence="19 20" key="1">
    <citation type="submission" date="2017-07" db="EMBL/GenBank/DDBJ databases">
        <title>Phylogenetic study on the rhizospheric bacterium Ochrobactrum sp. A44.</title>
        <authorList>
            <person name="Krzyzanowska D.M."/>
            <person name="Ossowicki A."/>
            <person name="Rajewska M."/>
            <person name="Maciag T."/>
            <person name="Kaczynski Z."/>
            <person name="Czerwicka M."/>
            <person name="Jafra S."/>
        </authorList>
    </citation>
    <scope>NUCLEOTIDE SEQUENCE [LARGE SCALE GENOMIC DNA]</scope>
    <source>
        <strain evidence="19 20">CCUG 30717</strain>
    </source>
</reference>
<dbReference type="InterPro" id="IPR012910">
    <property type="entry name" value="Plug_dom"/>
</dbReference>
<evidence type="ECO:0000256" key="13">
    <source>
        <dbReference type="PROSITE-ProRule" id="PRU10144"/>
    </source>
</evidence>
<feature type="compositionally biased region" description="Polar residues" evidence="15">
    <location>
        <begin position="287"/>
        <end position="303"/>
    </location>
</feature>
<evidence type="ECO:0000256" key="15">
    <source>
        <dbReference type="SAM" id="MobiDB-lite"/>
    </source>
</evidence>
<organism evidence="19 20">
    <name type="scientific">Brucella pseudogrignonensis</name>
    <dbReference type="NCBI Taxonomy" id="419475"/>
    <lineage>
        <taxon>Bacteria</taxon>
        <taxon>Pseudomonadati</taxon>
        <taxon>Pseudomonadota</taxon>
        <taxon>Alphaproteobacteria</taxon>
        <taxon>Hyphomicrobiales</taxon>
        <taxon>Brucellaceae</taxon>
        <taxon>Brucella/Ochrobactrum group</taxon>
        <taxon>Brucella</taxon>
    </lineage>
</organism>
<dbReference type="PROSITE" id="PS01156">
    <property type="entry name" value="TONB_DEPENDENT_REC_2"/>
    <property type="match status" value="1"/>
</dbReference>
<keyword evidence="5 12" id="KW-1134">Transmembrane beta strand</keyword>
<dbReference type="STRING" id="419475.A8A54_13300"/>
<dbReference type="Pfam" id="PF07715">
    <property type="entry name" value="Plug"/>
    <property type="match status" value="1"/>
</dbReference>
<feature type="domain" description="TonB-dependent receptor plug" evidence="18">
    <location>
        <begin position="71"/>
        <end position="175"/>
    </location>
</feature>
<evidence type="ECO:0000256" key="14">
    <source>
        <dbReference type="RuleBase" id="RU003357"/>
    </source>
</evidence>
<comment type="similarity">
    <text evidence="2 12 14">Belongs to the TonB-dependent receptor family.</text>
</comment>
<dbReference type="InterPro" id="IPR036942">
    <property type="entry name" value="Beta-barrel_TonB_sf"/>
</dbReference>
<dbReference type="PANTHER" id="PTHR30069">
    <property type="entry name" value="TONB-DEPENDENT OUTER MEMBRANE RECEPTOR"/>
    <property type="match status" value="1"/>
</dbReference>
<dbReference type="GO" id="GO:0044718">
    <property type="term" value="P:siderophore transmembrane transport"/>
    <property type="evidence" value="ECO:0007669"/>
    <property type="project" value="TreeGrafter"/>
</dbReference>
<protein>
    <recommendedName>
        <fullName evidence="3">Heme transporter BhuA</fullName>
    </recommendedName>
</protein>
<dbReference type="Gene3D" id="2.40.170.20">
    <property type="entry name" value="TonB-dependent receptor, beta-barrel domain"/>
    <property type="match status" value="1"/>
</dbReference>
<dbReference type="InterPro" id="IPR011276">
    <property type="entry name" value="TonB_haem/Hb_rcpt"/>
</dbReference>
<evidence type="ECO:0000256" key="7">
    <source>
        <dbReference type="ARBA" id="ARBA00022729"/>
    </source>
</evidence>
<feature type="domain" description="TonB-dependent receptor-like beta-barrel" evidence="17">
    <location>
        <begin position="280"/>
        <end position="698"/>
    </location>
</feature>